<dbReference type="PANTHER" id="PTHR43327">
    <property type="entry name" value="STOMATIN-LIKE PROTEIN 2, MITOCHONDRIAL"/>
    <property type="match status" value="1"/>
</dbReference>
<dbReference type="AlphaFoldDB" id="A0A212K0A3"/>
<dbReference type="NCBIfam" id="TIGR01933">
    <property type="entry name" value="hflK"/>
    <property type="match status" value="1"/>
</dbReference>
<dbReference type="GO" id="GO:0016020">
    <property type="term" value="C:membrane"/>
    <property type="evidence" value="ECO:0007669"/>
    <property type="project" value="UniProtKB-SubCell"/>
</dbReference>
<evidence type="ECO:0000256" key="5">
    <source>
        <dbReference type="ARBA" id="ARBA00023136"/>
    </source>
</evidence>
<dbReference type="CDD" id="cd03404">
    <property type="entry name" value="SPFH_HflK"/>
    <property type="match status" value="1"/>
</dbReference>
<evidence type="ECO:0000256" key="1">
    <source>
        <dbReference type="ARBA" id="ARBA00004370"/>
    </source>
</evidence>
<evidence type="ECO:0000313" key="9">
    <source>
        <dbReference type="EMBL" id="SBW05144.1"/>
    </source>
</evidence>
<feature type="region of interest" description="Disordered" evidence="7">
    <location>
        <begin position="1"/>
        <end position="36"/>
    </location>
</feature>
<dbReference type="PANTHER" id="PTHR43327:SF2">
    <property type="entry name" value="MODULATOR OF FTSH PROTEASE HFLK"/>
    <property type="match status" value="1"/>
</dbReference>
<evidence type="ECO:0000256" key="6">
    <source>
        <dbReference type="RuleBase" id="RU364113"/>
    </source>
</evidence>
<comment type="subcellular location">
    <subcellularLocation>
        <location evidence="1 6">Membrane</location>
    </subcellularLocation>
</comment>
<evidence type="ECO:0000256" key="7">
    <source>
        <dbReference type="SAM" id="MobiDB-lite"/>
    </source>
</evidence>
<feature type="transmembrane region" description="Helical" evidence="6">
    <location>
        <begin position="49"/>
        <end position="70"/>
    </location>
</feature>
<dbReference type="InterPro" id="IPR036013">
    <property type="entry name" value="Band_7/SPFH_dom_sf"/>
</dbReference>
<gene>
    <name evidence="9" type="ORF">KL86DPRO_20437</name>
</gene>
<sequence length="373" mass="41566">MNWDWEKLQEKRQRQPGAKKPSPPQGQGTPPPKLPNFGEKFKNFKPISFPVKFLVLIPLVLWGLSGIFIVSPDEEGVILRFGKYDRTVAPGPHIRLPFPIESHLKPKVTQVQRIEVGFRSPPNVSSVQSQVRSVPEEASMLTSDENIVTVQFIIQYRIADSRKFLFNLARQHETVKSAGEAAMREAIGKSKIDAALTEGKVDIQMETQQLLQVILDRYDAGISVLAVQMQDVHVPKEVMTAFRDVASAREDKVRSTNLADAYRNQLIPEAQGMAAQIINEAEAHRETSIRRAQGESERFLAVLTEYNKAKDVTKKRMYIEAMESILSDSGIEKIILPKETGGNMLPILPLGGARPDAAAPAAAQQKLQNGEKQ</sequence>
<feature type="domain" description="Band 7" evidence="8">
    <location>
        <begin position="65"/>
        <end position="246"/>
    </location>
</feature>
<evidence type="ECO:0000256" key="3">
    <source>
        <dbReference type="ARBA" id="ARBA00022692"/>
    </source>
</evidence>
<keyword evidence="3 6" id="KW-0812">Transmembrane</keyword>
<feature type="compositionally biased region" description="Basic and acidic residues" evidence="7">
    <location>
        <begin position="1"/>
        <end position="13"/>
    </location>
</feature>
<dbReference type="SUPFAM" id="SSF117892">
    <property type="entry name" value="Band 7/SPFH domain"/>
    <property type="match status" value="1"/>
</dbReference>
<dbReference type="Pfam" id="PF01145">
    <property type="entry name" value="Band_7"/>
    <property type="match status" value="1"/>
</dbReference>
<evidence type="ECO:0000256" key="4">
    <source>
        <dbReference type="ARBA" id="ARBA00022989"/>
    </source>
</evidence>
<keyword evidence="5 6" id="KW-0472">Membrane</keyword>
<evidence type="ECO:0000259" key="8">
    <source>
        <dbReference type="SMART" id="SM00244"/>
    </source>
</evidence>
<proteinExistence type="inferred from homology"/>
<dbReference type="InterPro" id="IPR001107">
    <property type="entry name" value="Band_7"/>
</dbReference>
<dbReference type="SMART" id="SM00244">
    <property type="entry name" value="PHB"/>
    <property type="match status" value="1"/>
</dbReference>
<reference evidence="9" key="1">
    <citation type="submission" date="2016-04" db="EMBL/GenBank/DDBJ databases">
        <authorList>
            <person name="Evans L.H."/>
            <person name="Alamgir A."/>
            <person name="Owens N."/>
            <person name="Weber N.D."/>
            <person name="Virtaneva K."/>
            <person name="Barbian K."/>
            <person name="Babar A."/>
            <person name="Rosenke K."/>
        </authorList>
    </citation>
    <scope>NUCLEOTIDE SEQUENCE</scope>
    <source>
        <strain evidence="9">86</strain>
    </source>
</reference>
<organism evidence="9">
    <name type="scientific">uncultured delta proteobacterium</name>
    <dbReference type="NCBI Taxonomy" id="34034"/>
    <lineage>
        <taxon>Bacteria</taxon>
        <taxon>Deltaproteobacteria</taxon>
        <taxon>environmental samples</taxon>
    </lineage>
</organism>
<feature type="compositionally biased region" description="Pro residues" evidence="7">
    <location>
        <begin position="21"/>
        <end position="34"/>
    </location>
</feature>
<comment type="subunit">
    <text evidence="6">HflC and HflK may interact to form a multimeric complex.</text>
</comment>
<accession>A0A212K0A3</accession>
<dbReference type="InterPro" id="IPR050710">
    <property type="entry name" value="Band7/mec-2_domain"/>
</dbReference>
<comment type="similarity">
    <text evidence="2 6">Belongs to the band 7/mec-2 family. HflK subfamily.</text>
</comment>
<comment type="function">
    <text evidence="6">HflC and HflK could encode or regulate a protease.</text>
</comment>
<dbReference type="InterPro" id="IPR010201">
    <property type="entry name" value="HflK"/>
</dbReference>
<protein>
    <recommendedName>
        <fullName evidence="6">Protein HflK</fullName>
    </recommendedName>
</protein>
<dbReference type="Gene3D" id="3.30.479.30">
    <property type="entry name" value="Band 7 domain"/>
    <property type="match status" value="1"/>
</dbReference>
<name>A0A212K0A3_9DELT</name>
<keyword evidence="4 6" id="KW-1133">Transmembrane helix</keyword>
<evidence type="ECO:0000256" key="2">
    <source>
        <dbReference type="ARBA" id="ARBA00006971"/>
    </source>
</evidence>
<dbReference type="EMBL" id="FLUQ01000002">
    <property type="protein sequence ID" value="SBW05144.1"/>
    <property type="molecule type" value="Genomic_DNA"/>
</dbReference>